<dbReference type="HOGENOM" id="CLU_009600_0_3_6"/>
<dbReference type="Proteomes" id="UP000009102">
    <property type="component" value="Chromosome"/>
</dbReference>
<dbReference type="PANTHER" id="PTHR11895">
    <property type="entry name" value="TRANSAMIDASE"/>
    <property type="match status" value="1"/>
</dbReference>
<protein>
    <submittedName>
        <fullName evidence="2">Amidohydrolase, AtzE family</fullName>
    </submittedName>
</protein>
<sequence length="464" mass="49744">MNTSFPFTATECVDAFTRGDCSAVEIAEATLARIEMVNSTLNAFTEITAPRMRREAELVDSARRQNQPLGPLAAVPYAVKNLFDVEGITTLAGAKLYEQCPPASRDADLVNKLNRAGGLLAGTLNMDAYAYGFTTENSHYGATHNPRNTTRSAGGSSGGTGAAVAAGLVPIGLASDTNGSIRVPSSLCGVFGLKPTYGRLSRTGTQMFVSSLDHLGPLATTTEDLALAYDALQGSDPLDPACALRPIEPTRRGLNQDIDGLRIARLTGYFDEHAGPQALWASQTAARVLGASREIELPGVAAARSAAYLITASESGALYQDRLRTQIDLFEPLSRDRLIAGSLIPAAWYQQALRYRRWYLERVMHLFRDVDVLIAPATPITAPLLGQPSFTLGNREFATRPNMGLLTQPISFIGLPVAIAPLWPEGGLPMGLQIIAPPWREDLCLHVARVLEQTGLASSRTPRG</sequence>
<dbReference type="RefSeq" id="WP_012823727.1">
    <property type="nucleotide sequence ID" value="NC_013422.1"/>
</dbReference>
<dbReference type="InterPro" id="IPR036928">
    <property type="entry name" value="AS_sf"/>
</dbReference>
<dbReference type="Gene3D" id="3.90.1300.10">
    <property type="entry name" value="Amidase signature (AS) domain"/>
    <property type="match status" value="1"/>
</dbReference>
<dbReference type="NCBIfam" id="NF006631">
    <property type="entry name" value="PRK09201.1"/>
    <property type="match status" value="1"/>
</dbReference>
<accession>D0KZ18</accession>
<dbReference type="STRING" id="555778.Hneap_0846"/>
<dbReference type="InterPro" id="IPR000120">
    <property type="entry name" value="Amidase"/>
</dbReference>
<dbReference type="eggNOG" id="COG0154">
    <property type="taxonomic scope" value="Bacteria"/>
</dbReference>
<dbReference type="PANTHER" id="PTHR11895:SF172">
    <property type="entry name" value="GLUTAMYL-TRNA(GLN) AMIDOTRANSFERASE"/>
    <property type="match status" value="1"/>
</dbReference>
<gene>
    <name evidence="2" type="ordered locus">Hneap_0846</name>
</gene>
<evidence type="ECO:0000313" key="2">
    <source>
        <dbReference type="EMBL" id="ACX95691.1"/>
    </source>
</evidence>
<keyword evidence="2" id="KW-0378">Hydrolase</keyword>
<dbReference type="KEGG" id="hna:Hneap_0846"/>
<organism evidence="2 3">
    <name type="scientific">Halothiobacillus neapolitanus (strain ATCC 23641 / DSM 15147 / CIP 104769 / NCIMB 8539 / c2)</name>
    <name type="common">Thiobacillus neapolitanus</name>
    <dbReference type="NCBI Taxonomy" id="555778"/>
    <lineage>
        <taxon>Bacteria</taxon>
        <taxon>Pseudomonadati</taxon>
        <taxon>Pseudomonadota</taxon>
        <taxon>Gammaproteobacteria</taxon>
        <taxon>Chromatiales</taxon>
        <taxon>Halothiobacillaceae</taxon>
        <taxon>Halothiobacillus</taxon>
    </lineage>
</organism>
<dbReference type="NCBIfam" id="TIGR02715">
    <property type="entry name" value="amido_AtzE"/>
    <property type="match status" value="1"/>
</dbReference>
<evidence type="ECO:0000259" key="1">
    <source>
        <dbReference type="Pfam" id="PF01425"/>
    </source>
</evidence>
<dbReference type="GO" id="GO:0016787">
    <property type="term" value="F:hydrolase activity"/>
    <property type="evidence" value="ECO:0007669"/>
    <property type="project" value="UniProtKB-KW"/>
</dbReference>
<reference evidence="2 3" key="1">
    <citation type="submission" date="2009-10" db="EMBL/GenBank/DDBJ databases">
        <title>Complete sequence of Halothiobacillus neapolitanus c2.</title>
        <authorList>
            <consortium name="US DOE Joint Genome Institute"/>
            <person name="Lucas S."/>
            <person name="Copeland A."/>
            <person name="Lapidus A."/>
            <person name="Glavina del Rio T."/>
            <person name="Tice H."/>
            <person name="Bruce D."/>
            <person name="Goodwin L."/>
            <person name="Pitluck S."/>
            <person name="Davenport K."/>
            <person name="Brettin T."/>
            <person name="Detter J.C."/>
            <person name="Han C."/>
            <person name="Tapia R."/>
            <person name="Larimer F."/>
            <person name="Land M."/>
            <person name="Hauser L."/>
            <person name="Kyrpides N."/>
            <person name="Mikhailova N."/>
            <person name="Kerfeld C."/>
            <person name="Cannon G."/>
            <person name="Heinhort S."/>
        </authorList>
    </citation>
    <scope>NUCLEOTIDE SEQUENCE [LARGE SCALE GENOMIC DNA]</scope>
    <source>
        <strain evidence="3">ATCC 23641 / c2</strain>
    </source>
</reference>
<dbReference type="Pfam" id="PF01425">
    <property type="entry name" value="Amidase"/>
    <property type="match status" value="1"/>
</dbReference>
<evidence type="ECO:0000313" key="3">
    <source>
        <dbReference type="Proteomes" id="UP000009102"/>
    </source>
</evidence>
<dbReference type="InterPro" id="IPR023631">
    <property type="entry name" value="Amidase_dom"/>
</dbReference>
<dbReference type="InterPro" id="IPR014087">
    <property type="entry name" value="Carboxybiuret_hydro_AtzE"/>
</dbReference>
<name>D0KZ18_HALNC</name>
<dbReference type="EMBL" id="CP001801">
    <property type="protein sequence ID" value="ACX95691.1"/>
    <property type="molecule type" value="Genomic_DNA"/>
</dbReference>
<feature type="domain" description="Amidase" evidence="1">
    <location>
        <begin position="25"/>
        <end position="445"/>
    </location>
</feature>
<dbReference type="SUPFAM" id="SSF75304">
    <property type="entry name" value="Amidase signature (AS) enzymes"/>
    <property type="match status" value="1"/>
</dbReference>
<dbReference type="OrthoDB" id="8872210at2"/>
<keyword evidence="3" id="KW-1185">Reference proteome</keyword>
<proteinExistence type="predicted"/>
<dbReference type="AlphaFoldDB" id="D0KZ18"/>